<dbReference type="InterPro" id="IPR011009">
    <property type="entry name" value="Kinase-like_dom_sf"/>
</dbReference>
<proteinExistence type="predicted"/>
<comment type="caution">
    <text evidence="2">The sequence shown here is derived from an EMBL/GenBank/DDBJ whole genome shotgun (WGS) entry which is preliminary data.</text>
</comment>
<dbReference type="SUPFAM" id="SSF56112">
    <property type="entry name" value="Protein kinase-like (PK-like)"/>
    <property type="match status" value="1"/>
</dbReference>
<dbReference type="EMBL" id="JBEPLW010000002">
    <property type="protein sequence ID" value="MET3574663.1"/>
    <property type="molecule type" value="Genomic_DNA"/>
</dbReference>
<feature type="domain" description="Aminoglycoside phosphotransferase" evidence="1">
    <location>
        <begin position="12"/>
        <end position="203"/>
    </location>
</feature>
<dbReference type="Pfam" id="PF01636">
    <property type="entry name" value="APH"/>
    <property type="match status" value="1"/>
</dbReference>
<dbReference type="InterPro" id="IPR002575">
    <property type="entry name" value="Aminoglycoside_PTrfase"/>
</dbReference>
<dbReference type="Proteomes" id="UP001549099">
    <property type="component" value="Unassembled WGS sequence"/>
</dbReference>
<sequence>MAAGGNFRQIKPNVWKWDVAGKGYSLKKYDSYEVAAKVRRIHKELEKIGFAHALPVIGAADERTVIQPWLEGARPADYATRSGRGRTLAVLKALHATSAVFDWTSVPGMRSYPLIAKWEDRLERFRSRRKELEPYIGSQAFETTVFHAEEALKAIRKSYDPDEGCTLLHGDVVHHNFLKGNDGRFVLIDFDLACTGPPGTETALWIHRVLPHVGYDFDYLAGEHPSLARLSRSSLDLILYPNEILREWLYLLSLEEEKRTVLAGRLVRYTEKALSRWIPLCYQVTQSGK</sequence>
<organism evidence="2 3">
    <name type="scientific">Bhargavaea ullalensis</name>
    <dbReference type="NCBI Taxonomy" id="1265685"/>
    <lineage>
        <taxon>Bacteria</taxon>
        <taxon>Bacillati</taxon>
        <taxon>Bacillota</taxon>
        <taxon>Bacilli</taxon>
        <taxon>Bacillales</taxon>
        <taxon>Caryophanaceae</taxon>
        <taxon>Bhargavaea</taxon>
    </lineage>
</organism>
<evidence type="ECO:0000313" key="3">
    <source>
        <dbReference type="Proteomes" id="UP001549099"/>
    </source>
</evidence>
<keyword evidence="3" id="KW-1185">Reference proteome</keyword>
<accession>A0ABV2G8P2</accession>
<gene>
    <name evidence="2" type="ORF">ABID49_000545</name>
</gene>
<evidence type="ECO:0000313" key="2">
    <source>
        <dbReference type="EMBL" id="MET3574663.1"/>
    </source>
</evidence>
<name>A0ABV2G8P2_9BACL</name>
<protein>
    <recommendedName>
        <fullName evidence="1">Aminoglycoside phosphotransferase domain-containing protein</fullName>
    </recommendedName>
</protein>
<dbReference type="Gene3D" id="3.90.1200.10">
    <property type="match status" value="1"/>
</dbReference>
<evidence type="ECO:0000259" key="1">
    <source>
        <dbReference type="Pfam" id="PF01636"/>
    </source>
</evidence>
<reference evidence="2 3" key="1">
    <citation type="submission" date="2024-06" db="EMBL/GenBank/DDBJ databases">
        <title>Genomic Encyclopedia of Type Strains, Phase IV (KMG-IV): sequencing the most valuable type-strain genomes for metagenomic binning, comparative biology and taxonomic classification.</title>
        <authorList>
            <person name="Goeker M."/>
        </authorList>
    </citation>
    <scope>NUCLEOTIDE SEQUENCE [LARGE SCALE GENOMIC DNA]</scope>
    <source>
        <strain evidence="2 3">DSM 26128</strain>
    </source>
</reference>
<dbReference type="RefSeq" id="WP_354195074.1">
    <property type="nucleotide sequence ID" value="NZ_JBEPLW010000002.1"/>
</dbReference>